<organism evidence="8 9">
    <name type="scientific">Pelagibacterium lentulum</name>
    <dbReference type="NCBI Taxonomy" id="2029865"/>
    <lineage>
        <taxon>Bacteria</taxon>
        <taxon>Pseudomonadati</taxon>
        <taxon>Pseudomonadota</taxon>
        <taxon>Alphaproteobacteria</taxon>
        <taxon>Hyphomicrobiales</taxon>
        <taxon>Devosiaceae</taxon>
        <taxon>Pelagibacterium</taxon>
    </lineage>
</organism>
<evidence type="ECO:0000256" key="1">
    <source>
        <dbReference type="ARBA" id="ARBA00007198"/>
    </source>
</evidence>
<sequence length="140" mass="15761">MTITIYHNPLCGTSRNTLAMIRQSGEEPEIIEYLKTPPSRETLVALIEKSGLPVRKAMRTKEAPYKDLGLDDENVSDERLIDAMLEYPILINRPFVVTDKGVRQCRPSELVLDILPNPDIGPFTKEDGEVIIDAEGRRVV</sequence>
<gene>
    <name evidence="8" type="primary">arsC</name>
    <name evidence="8" type="ORF">GCM10011499_29390</name>
</gene>
<dbReference type="OrthoDB" id="9790554at2"/>
<comment type="catalytic activity">
    <reaction evidence="7">
        <text>[glutaredoxin]-dithiol + arsenate + glutathione + H(+) = glutathionyl-S-S-[glutaredoxin] + arsenite + H2O</text>
        <dbReference type="Rhea" id="RHEA:22016"/>
        <dbReference type="Rhea" id="RHEA-COMP:10729"/>
        <dbReference type="Rhea" id="RHEA-COMP:17668"/>
        <dbReference type="ChEBI" id="CHEBI:15377"/>
        <dbReference type="ChEBI" id="CHEBI:15378"/>
        <dbReference type="ChEBI" id="CHEBI:29242"/>
        <dbReference type="ChEBI" id="CHEBI:29950"/>
        <dbReference type="ChEBI" id="CHEBI:48597"/>
        <dbReference type="ChEBI" id="CHEBI:57925"/>
        <dbReference type="ChEBI" id="CHEBI:146199"/>
        <dbReference type="EC" id="1.20.4.1"/>
    </reaction>
</comment>
<dbReference type="PANTHER" id="PTHR30041">
    <property type="entry name" value="ARSENATE REDUCTASE"/>
    <property type="match status" value="1"/>
</dbReference>
<evidence type="ECO:0000313" key="8">
    <source>
        <dbReference type="EMBL" id="GGA57273.1"/>
    </source>
</evidence>
<reference evidence="8 9" key="1">
    <citation type="journal article" date="2014" name="Int. J. Syst. Evol. Microbiol.">
        <title>Complete genome sequence of Corynebacterium casei LMG S-19264T (=DSM 44701T), isolated from a smear-ripened cheese.</title>
        <authorList>
            <consortium name="US DOE Joint Genome Institute (JGI-PGF)"/>
            <person name="Walter F."/>
            <person name="Albersmeier A."/>
            <person name="Kalinowski J."/>
            <person name="Ruckert C."/>
        </authorList>
    </citation>
    <scope>NUCLEOTIDE SEQUENCE [LARGE SCALE GENOMIC DNA]</scope>
    <source>
        <strain evidence="8 9">CGMCC 1.15896</strain>
    </source>
</reference>
<evidence type="ECO:0000256" key="3">
    <source>
        <dbReference type="ARBA" id="ARBA00023002"/>
    </source>
</evidence>
<protein>
    <recommendedName>
        <fullName evidence="5 7">Arsenate reductase</fullName>
        <ecNumber evidence="4 7">1.20.4.1</ecNumber>
    </recommendedName>
</protein>
<evidence type="ECO:0000256" key="5">
    <source>
        <dbReference type="ARBA" id="ARBA00039879"/>
    </source>
</evidence>
<evidence type="ECO:0000256" key="6">
    <source>
        <dbReference type="PROSITE-ProRule" id="PRU01282"/>
    </source>
</evidence>
<keyword evidence="3 7" id="KW-0560">Oxidoreductase</keyword>
<dbReference type="EMBL" id="BMKB01000004">
    <property type="protein sequence ID" value="GGA57273.1"/>
    <property type="molecule type" value="Genomic_DNA"/>
</dbReference>
<comment type="caution">
    <text evidence="8">The sequence shown here is derived from an EMBL/GenBank/DDBJ whole genome shotgun (WGS) entry which is preliminary data.</text>
</comment>
<dbReference type="RefSeq" id="WP_127074065.1">
    <property type="nucleotide sequence ID" value="NZ_BMKB01000004.1"/>
</dbReference>
<dbReference type="GO" id="GO:0046685">
    <property type="term" value="P:response to arsenic-containing substance"/>
    <property type="evidence" value="ECO:0007669"/>
    <property type="project" value="UniProtKB-KW"/>
</dbReference>
<comment type="similarity">
    <text evidence="1 6 7">Belongs to the ArsC family.</text>
</comment>
<dbReference type="Proteomes" id="UP000596977">
    <property type="component" value="Unassembled WGS sequence"/>
</dbReference>
<evidence type="ECO:0000256" key="2">
    <source>
        <dbReference type="ARBA" id="ARBA00022849"/>
    </source>
</evidence>
<dbReference type="GO" id="GO:0008794">
    <property type="term" value="F:arsenate reductase (glutaredoxin) activity"/>
    <property type="evidence" value="ECO:0007669"/>
    <property type="project" value="UniProtKB-UniRule"/>
</dbReference>
<dbReference type="PANTHER" id="PTHR30041:SF5">
    <property type="entry name" value="ARSENATE REDUCTASE-RELATED"/>
    <property type="match status" value="1"/>
</dbReference>
<dbReference type="InterPro" id="IPR036249">
    <property type="entry name" value="Thioredoxin-like_sf"/>
</dbReference>
<dbReference type="Pfam" id="PF03960">
    <property type="entry name" value="ArsC"/>
    <property type="match status" value="1"/>
</dbReference>
<proteinExistence type="inferred from homology"/>
<keyword evidence="9" id="KW-1185">Reference proteome</keyword>
<evidence type="ECO:0000256" key="7">
    <source>
        <dbReference type="RuleBase" id="RU362029"/>
    </source>
</evidence>
<dbReference type="Gene3D" id="3.40.30.10">
    <property type="entry name" value="Glutaredoxin"/>
    <property type="match status" value="1"/>
</dbReference>
<dbReference type="InterPro" id="IPR006659">
    <property type="entry name" value="Arsenate_reductase"/>
</dbReference>
<dbReference type="SUPFAM" id="SSF52833">
    <property type="entry name" value="Thioredoxin-like"/>
    <property type="match status" value="1"/>
</dbReference>
<accession>A0A916W0E6</accession>
<dbReference type="InterPro" id="IPR006660">
    <property type="entry name" value="Arsenate_reductase-like"/>
</dbReference>
<dbReference type="NCBIfam" id="TIGR00014">
    <property type="entry name" value="arsC"/>
    <property type="match status" value="1"/>
</dbReference>
<keyword evidence="2" id="KW-0059">Arsenical resistance</keyword>
<dbReference type="AlphaFoldDB" id="A0A916W0E6"/>
<dbReference type="CDD" id="cd03034">
    <property type="entry name" value="ArsC_ArsC"/>
    <property type="match status" value="1"/>
</dbReference>
<dbReference type="EC" id="1.20.4.1" evidence="4 7"/>
<dbReference type="PROSITE" id="PS51353">
    <property type="entry name" value="ARSC"/>
    <property type="match status" value="1"/>
</dbReference>
<evidence type="ECO:0000256" key="4">
    <source>
        <dbReference type="ARBA" id="ARBA00038969"/>
    </source>
</evidence>
<evidence type="ECO:0000313" key="9">
    <source>
        <dbReference type="Proteomes" id="UP000596977"/>
    </source>
</evidence>
<name>A0A916W0E6_9HYPH</name>